<evidence type="ECO:0000256" key="1">
    <source>
        <dbReference type="SAM" id="MobiDB-lite"/>
    </source>
</evidence>
<sequence length="352" mass="39386">MRSALYVYTRRAFSSTPWRWRQFTSLQSLQDCITTDITSGSLDERKLLDDFKDIFAYAEKSSFTELSDLQRLSRKLLESQRSLEQATVKNIMLLHPPSTLIAPLLESFSAISPGPIPKSIADIAVRRCLWEADIQNAVKVVDLTTASPRYLKAMTQKRNSTVLSAFTGVIGVGGLMHYGISLLELPSTAGIFAMVATYALNIGFFGYAAFGGKFVGSVKNIQWKNGVPMSHRYVHADELTLLSKIAEADMKINGHEGYVSPGFKTEMDKRGIEIILPETELMLEEYWLTGGENFEWVEPDQDPADIIWRQNVATKKPNLLKDDIKWTDKFIQGGADQQTPNDQQGTAPSKAY</sequence>
<feature type="transmembrane region" description="Helical" evidence="2">
    <location>
        <begin position="162"/>
        <end position="183"/>
    </location>
</feature>
<keyword evidence="2" id="KW-1133">Transmembrane helix</keyword>
<name>A0A0H5CF40_CYBJN</name>
<keyword evidence="2" id="KW-0812">Transmembrane</keyword>
<feature type="transmembrane region" description="Helical" evidence="2">
    <location>
        <begin position="189"/>
        <end position="210"/>
    </location>
</feature>
<protein>
    <submittedName>
        <fullName evidence="3">Uncharacterized protein</fullName>
    </submittedName>
</protein>
<evidence type="ECO:0000256" key="2">
    <source>
        <dbReference type="SAM" id="Phobius"/>
    </source>
</evidence>
<gene>
    <name evidence="3" type="ORF">BN1211_3725</name>
</gene>
<dbReference type="EMBL" id="CDQK01000004">
    <property type="protein sequence ID" value="CEP23194.1"/>
    <property type="molecule type" value="Genomic_DNA"/>
</dbReference>
<evidence type="ECO:0000313" key="3">
    <source>
        <dbReference type="EMBL" id="CEP23194.1"/>
    </source>
</evidence>
<dbReference type="AlphaFoldDB" id="A0A0H5CF40"/>
<organism evidence="3 4">
    <name type="scientific">Cyberlindnera jadinii (strain ATCC 18201 / CBS 1600 / BCRC 20928 / JCM 3617 / NBRC 0987 / NRRL Y-1542)</name>
    <name type="common">Torula yeast</name>
    <name type="synonym">Candida utilis</name>
    <dbReference type="NCBI Taxonomy" id="983966"/>
    <lineage>
        <taxon>Eukaryota</taxon>
        <taxon>Fungi</taxon>
        <taxon>Dikarya</taxon>
        <taxon>Ascomycota</taxon>
        <taxon>Saccharomycotina</taxon>
        <taxon>Saccharomycetes</taxon>
        <taxon>Phaffomycetales</taxon>
        <taxon>Phaffomycetaceae</taxon>
        <taxon>Cyberlindnera</taxon>
    </lineage>
</organism>
<dbReference type="Proteomes" id="UP000038830">
    <property type="component" value="Unassembled WGS sequence"/>
</dbReference>
<reference evidence="4" key="1">
    <citation type="journal article" date="2015" name="J. Biotechnol.">
        <title>The structure of the Cyberlindnera jadinii genome and its relation to Candida utilis analyzed by the occurrence of single nucleotide polymorphisms.</title>
        <authorList>
            <person name="Rupp O."/>
            <person name="Brinkrolf K."/>
            <person name="Buerth C."/>
            <person name="Kunigo M."/>
            <person name="Schneider J."/>
            <person name="Jaenicke S."/>
            <person name="Goesmann A."/>
            <person name="Puehler A."/>
            <person name="Jaeger K.-E."/>
            <person name="Ernst J.F."/>
        </authorList>
    </citation>
    <scope>NUCLEOTIDE SEQUENCE [LARGE SCALE GENOMIC DNA]</scope>
    <source>
        <strain evidence="4">ATCC 18201 / CBS 1600 / BCRC 20928 / JCM 3617 / NBRC 0987 / NRRL Y-1542</strain>
    </source>
</reference>
<accession>A0A0H5CF40</accession>
<feature type="region of interest" description="Disordered" evidence="1">
    <location>
        <begin position="331"/>
        <end position="352"/>
    </location>
</feature>
<keyword evidence="2" id="KW-0472">Membrane</keyword>
<evidence type="ECO:0000313" key="4">
    <source>
        <dbReference type="Proteomes" id="UP000038830"/>
    </source>
</evidence>
<proteinExistence type="predicted"/>
<feature type="compositionally biased region" description="Polar residues" evidence="1">
    <location>
        <begin position="335"/>
        <end position="352"/>
    </location>
</feature>